<dbReference type="Pfam" id="PF03466">
    <property type="entry name" value="LysR_substrate"/>
    <property type="match status" value="1"/>
</dbReference>
<comment type="function">
    <text evidence="1">NodD regulates the expression of the nodABCFE genes which encode other nodulation proteins. NodD is also a negative regulator of its own expression. Binds flavonoids as inducers.</text>
</comment>
<dbReference type="FunFam" id="1.10.10.10:FF:000001">
    <property type="entry name" value="LysR family transcriptional regulator"/>
    <property type="match status" value="1"/>
</dbReference>
<dbReference type="PANTHER" id="PTHR30537:SF5">
    <property type="entry name" value="HTH-TYPE TRANSCRIPTIONAL ACTIVATOR TTDR-RELATED"/>
    <property type="match status" value="1"/>
</dbReference>
<feature type="domain" description="HTH lysR-type" evidence="6">
    <location>
        <begin position="1"/>
        <end position="59"/>
    </location>
</feature>
<dbReference type="SUPFAM" id="SSF46785">
    <property type="entry name" value="Winged helix' DNA-binding domain"/>
    <property type="match status" value="1"/>
</dbReference>
<reference evidence="7 8" key="1">
    <citation type="submission" date="2016-10" db="EMBL/GenBank/DDBJ databases">
        <authorList>
            <person name="de Groot N.N."/>
        </authorList>
    </citation>
    <scope>NUCLEOTIDE SEQUENCE [LARGE SCALE GENOMIC DNA]</scope>
    <source>
        <strain evidence="7 8">MT12</strain>
    </source>
</reference>
<gene>
    <name evidence="7" type="ORF">SAMN05444164_5307</name>
</gene>
<dbReference type="InterPro" id="IPR036388">
    <property type="entry name" value="WH-like_DNA-bd_sf"/>
</dbReference>
<dbReference type="GO" id="GO:0003700">
    <property type="term" value="F:DNA-binding transcription factor activity"/>
    <property type="evidence" value="ECO:0007669"/>
    <property type="project" value="InterPro"/>
</dbReference>
<dbReference type="EMBL" id="FNTH01000001">
    <property type="protein sequence ID" value="SED63393.1"/>
    <property type="molecule type" value="Genomic_DNA"/>
</dbReference>
<dbReference type="InterPro" id="IPR005119">
    <property type="entry name" value="LysR_subst-bd"/>
</dbReference>
<evidence type="ECO:0000313" key="7">
    <source>
        <dbReference type="EMBL" id="SED63393.1"/>
    </source>
</evidence>
<name>A0A1H5C9D0_9BRAD</name>
<dbReference type="Gene3D" id="1.10.10.10">
    <property type="entry name" value="Winged helix-like DNA-binding domain superfamily/Winged helix DNA-binding domain"/>
    <property type="match status" value="1"/>
</dbReference>
<evidence type="ECO:0000256" key="2">
    <source>
        <dbReference type="ARBA" id="ARBA00009437"/>
    </source>
</evidence>
<dbReference type="GO" id="GO:0043565">
    <property type="term" value="F:sequence-specific DNA binding"/>
    <property type="evidence" value="ECO:0007669"/>
    <property type="project" value="TreeGrafter"/>
</dbReference>
<dbReference type="OrthoDB" id="9786526at2"/>
<proteinExistence type="inferred from homology"/>
<evidence type="ECO:0000256" key="3">
    <source>
        <dbReference type="ARBA" id="ARBA00023015"/>
    </source>
</evidence>
<dbReference type="AlphaFoldDB" id="A0A1H5C9D0"/>
<keyword evidence="3" id="KW-0805">Transcription regulation</keyword>
<dbReference type="InterPro" id="IPR036390">
    <property type="entry name" value="WH_DNA-bd_sf"/>
</dbReference>
<dbReference type="InterPro" id="IPR000847">
    <property type="entry name" value="LysR_HTH_N"/>
</dbReference>
<evidence type="ECO:0000313" key="8">
    <source>
        <dbReference type="Proteomes" id="UP000198992"/>
    </source>
</evidence>
<keyword evidence="5" id="KW-0804">Transcription</keyword>
<evidence type="ECO:0000256" key="1">
    <source>
        <dbReference type="ARBA" id="ARBA00003502"/>
    </source>
</evidence>
<dbReference type="PANTHER" id="PTHR30537">
    <property type="entry name" value="HTH-TYPE TRANSCRIPTIONAL REGULATOR"/>
    <property type="match status" value="1"/>
</dbReference>
<dbReference type="Proteomes" id="UP000198992">
    <property type="component" value="Unassembled WGS sequence"/>
</dbReference>
<evidence type="ECO:0000256" key="4">
    <source>
        <dbReference type="ARBA" id="ARBA00023125"/>
    </source>
</evidence>
<sequence length="301" mass="33300">MDRLEELRLFLAIVDSGKFAAAGRKFARSPSSTTRIVAELERRLGTRLLQRTTRKLSLTDSGARLAAQARRLLADYDDAIDGAIGEAASLRGNIKLSAPTLFGSRHIAPLVRAFLERHPDITLQLALEDRLVDLIDERIDIALRIGHLTDSSLRARRVGEVRRIVVASPDYLKRHGRPGRPDDLARHHAVTFVNQASPAAWSFQHKQGGPQKVKVSSRMEVNRAETAIGLTRDGMGLTRVLSYQVAGELATGSLVRVLRDYEVAPIPVQLVYPSARLMAPRIRSFLDFAAGEIPQIAFNHL</sequence>
<dbReference type="FunFam" id="3.40.190.290:FF:000001">
    <property type="entry name" value="Transcriptional regulator, LysR family"/>
    <property type="match status" value="1"/>
</dbReference>
<dbReference type="GO" id="GO:0006351">
    <property type="term" value="P:DNA-templated transcription"/>
    <property type="evidence" value="ECO:0007669"/>
    <property type="project" value="TreeGrafter"/>
</dbReference>
<dbReference type="Gene3D" id="3.40.190.290">
    <property type="match status" value="1"/>
</dbReference>
<organism evidence="7 8">
    <name type="scientific">Bradyrhizobium erythrophlei</name>
    <dbReference type="NCBI Taxonomy" id="1437360"/>
    <lineage>
        <taxon>Bacteria</taxon>
        <taxon>Pseudomonadati</taxon>
        <taxon>Pseudomonadota</taxon>
        <taxon>Alphaproteobacteria</taxon>
        <taxon>Hyphomicrobiales</taxon>
        <taxon>Nitrobacteraceae</taxon>
        <taxon>Bradyrhizobium</taxon>
    </lineage>
</organism>
<dbReference type="PROSITE" id="PS50931">
    <property type="entry name" value="HTH_LYSR"/>
    <property type="match status" value="1"/>
</dbReference>
<comment type="similarity">
    <text evidence="2">Belongs to the LysR transcriptional regulatory family.</text>
</comment>
<accession>A0A1H5C9D0</accession>
<dbReference type="RefSeq" id="WP_092126422.1">
    <property type="nucleotide sequence ID" value="NZ_FNTH01000001.1"/>
</dbReference>
<evidence type="ECO:0000259" key="6">
    <source>
        <dbReference type="PROSITE" id="PS50931"/>
    </source>
</evidence>
<keyword evidence="4" id="KW-0238">DNA-binding</keyword>
<dbReference type="CDD" id="cd08471">
    <property type="entry name" value="PBP2_CrgA_like_2"/>
    <property type="match status" value="1"/>
</dbReference>
<dbReference type="Pfam" id="PF00126">
    <property type="entry name" value="HTH_1"/>
    <property type="match status" value="1"/>
</dbReference>
<dbReference type="SUPFAM" id="SSF53850">
    <property type="entry name" value="Periplasmic binding protein-like II"/>
    <property type="match status" value="1"/>
</dbReference>
<dbReference type="InterPro" id="IPR058163">
    <property type="entry name" value="LysR-type_TF_proteobact-type"/>
</dbReference>
<protein>
    <submittedName>
        <fullName evidence="7">Transcriptional regulator, LysR family</fullName>
    </submittedName>
</protein>
<evidence type="ECO:0000256" key="5">
    <source>
        <dbReference type="ARBA" id="ARBA00023163"/>
    </source>
</evidence>